<dbReference type="RefSeq" id="XP_021878409.1">
    <property type="nucleotide sequence ID" value="XM_022026744.1"/>
</dbReference>
<feature type="compositionally biased region" description="Polar residues" evidence="3">
    <location>
        <begin position="909"/>
        <end position="922"/>
    </location>
</feature>
<feature type="compositionally biased region" description="Polar residues" evidence="3">
    <location>
        <begin position="179"/>
        <end position="188"/>
    </location>
</feature>
<dbReference type="STRING" id="64571.A0A1Y2GFX4"/>
<accession>A0A1Y2GFX4</accession>
<feature type="compositionally biased region" description="Low complexity" evidence="3">
    <location>
        <begin position="926"/>
        <end position="943"/>
    </location>
</feature>
<dbReference type="Proteomes" id="UP000193648">
    <property type="component" value="Unassembled WGS sequence"/>
</dbReference>
<feature type="compositionally biased region" description="Polar residues" evidence="3">
    <location>
        <begin position="534"/>
        <end position="547"/>
    </location>
</feature>
<dbReference type="Gene3D" id="2.120.10.80">
    <property type="entry name" value="Kelch-type beta propeller"/>
    <property type="match status" value="3"/>
</dbReference>
<dbReference type="InterPro" id="IPR015915">
    <property type="entry name" value="Kelch-typ_b-propeller"/>
</dbReference>
<dbReference type="PANTHER" id="PTHR43503:SF2">
    <property type="entry name" value="NEGATIVE REGULATOR OF SPORULATION MDS3-RELATED"/>
    <property type="match status" value="1"/>
</dbReference>
<feature type="region of interest" description="Disordered" evidence="3">
    <location>
        <begin position="529"/>
        <end position="561"/>
    </location>
</feature>
<dbReference type="OrthoDB" id="10250130at2759"/>
<gene>
    <name evidence="4" type="ORF">BCR41DRAFT_373186</name>
</gene>
<dbReference type="Gene3D" id="3.30.710.10">
    <property type="entry name" value="Potassium Channel Kv1.1, Chain A"/>
    <property type="match status" value="1"/>
</dbReference>
<dbReference type="GeneID" id="33568587"/>
<evidence type="ECO:0000256" key="2">
    <source>
        <dbReference type="ARBA" id="ARBA00022737"/>
    </source>
</evidence>
<dbReference type="SUPFAM" id="SSF117281">
    <property type="entry name" value="Kelch motif"/>
    <property type="match status" value="1"/>
</dbReference>
<dbReference type="SUPFAM" id="SSF54695">
    <property type="entry name" value="POZ domain"/>
    <property type="match status" value="1"/>
</dbReference>
<keyword evidence="1" id="KW-0880">Kelch repeat</keyword>
<dbReference type="InParanoid" id="A0A1Y2GFX4"/>
<feature type="region of interest" description="Disordered" evidence="3">
    <location>
        <begin position="901"/>
        <end position="943"/>
    </location>
</feature>
<feature type="region of interest" description="Disordered" evidence="3">
    <location>
        <begin position="138"/>
        <end position="188"/>
    </location>
</feature>
<sequence length="976" mass="107458">MPSTPTFTAFNSTAYDTPRNPLSAAARSSSVPTTPGQVHIHHSVPPNSISSNRSSATGLSVAAPEKETYTLSDRTSILVQTTGQVPPSLIGSASVIYNGHMYLFGGRPIGKDPTNDLYVLNLDTLVWTLMDQQRQQSLHRQRMIDRSDDSEGDDQQQSPPSEDRMQTPHVQLSEDPSPELNTIDSSSSIPSPRYCHSAVLVVAPPLLDINGSLIGWGGEDTAHMIIFGGRCLSKNSDETKDNAINDSETCLNDTHILDLNTLQWIPSSLSSGFNSPSSTNLAISTDTEESQRQKQSRENSRRGSMDQLSFVSDDVFSESFIHLRSQEDQSPTNRSRQHDPYRHYTPAARFAHVASLTGDRMVIVGGRGSNNEQLQDICVLDLKTHIWMAGGEFQGQPSYGRSALASVEERPMTRRRRRYLECLAAESMSLQSRPSSTVSSSSSLTHQSLSASGPSPYGQLSTTPVSPSAMLNPLLNPRKNSWHRGEALDLGSGMLGGPDGLVPPKMLFPVAQIVDHYFLLSGASIEEDGHTKSQEQASSSAPTSNVSGRHFTGSSTSLPSSSRRHTFSVWMHHFHNHQWTQLELSKNLRTGEWSHSVLDRQNNYLYIFGRRTSDSNEEESYIKAPRVDDTDPETDFSSSATVASYSHLIKVDLEGLEICPDVDESSIGPSGVKMGLEMLRDGVGADVVLVSSADGGRVRVNSGIVGQRWGYFQALMEERERIWKMEVNERLAKKASEAADPPGDQDNLTSKQWYLDDRPAEILVRESTPLLVGFLQYLYTNELSTPHQLKLKTLQGLLLIAHFYDLTRLQQLVRQALYQQLNANNAPAICEIAVLTHEFGLQTRALRTILQSARLVQLRRQGEAAEAKRRLDFAMSRLEEIEEDRKRKASMHASQLLLQQSQAMHHHGSNNPSSMTGGSSISMLRGGSAVSSAAGSGTSTPGLSTIGRFFRHREESSESIGPVFSLHLSIIVIMQP</sequence>
<dbReference type="GO" id="GO:0045454">
    <property type="term" value="P:cell redox homeostasis"/>
    <property type="evidence" value="ECO:0007669"/>
    <property type="project" value="TreeGrafter"/>
</dbReference>
<proteinExistence type="predicted"/>
<evidence type="ECO:0000256" key="3">
    <source>
        <dbReference type="SAM" id="MobiDB-lite"/>
    </source>
</evidence>
<feature type="compositionally biased region" description="Basic and acidic residues" evidence="3">
    <location>
        <begin position="289"/>
        <end position="304"/>
    </location>
</feature>
<dbReference type="GO" id="GO:0005829">
    <property type="term" value="C:cytosol"/>
    <property type="evidence" value="ECO:0007669"/>
    <property type="project" value="TreeGrafter"/>
</dbReference>
<evidence type="ECO:0000313" key="5">
    <source>
        <dbReference type="Proteomes" id="UP000193648"/>
    </source>
</evidence>
<feature type="region of interest" description="Disordered" evidence="3">
    <location>
        <begin position="271"/>
        <end position="307"/>
    </location>
</feature>
<dbReference type="EMBL" id="MCFF01000037">
    <property type="protein sequence ID" value="ORZ08481.1"/>
    <property type="molecule type" value="Genomic_DNA"/>
</dbReference>
<organism evidence="4 5">
    <name type="scientific">Lobosporangium transversale</name>
    <dbReference type="NCBI Taxonomy" id="64571"/>
    <lineage>
        <taxon>Eukaryota</taxon>
        <taxon>Fungi</taxon>
        <taxon>Fungi incertae sedis</taxon>
        <taxon>Mucoromycota</taxon>
        <taxon>Mortierellomycotina</taxon>
        <taxon>Mortierellomycetes</taxon>
        <taxon>Mortierellales</taxon>
        <taxon>Mortierellaceae</taxon>
        <taxon>Lobosporangium</taxon>
    </lineage>
</organism>
<dbReference type="InterPro" id="IPR011333">
    <property type="entry name" value="SKP1/BTB/POZ_sf"/>
</dbReference>
<evidence type="ECO:0000256" key="1">
    <source>
        <dbReference type="ARBA" id="ARBA00022441"/>
    </source>
</evidence>
<reference evidence="4 5" key="1">
    <citation type="submission" date="2016-07" db="EMBL/GenBank/DDBJ databases">
        <title>Pervasive Adenine N6-methylation of Active Genes in Fungi.</title>
        <authorList>
            <consortium name="DOE Joint Genome Institute"/>
            <person name="Mondo S.J."/>
            <person name="Dannebaum R.O."/>
            <person name="Kuo R.C."/>
            <person name="Labutti K."/>
            <person name="Haridas S."/>
            <person name="Kuo A."/>
            <person name="Salamov A."/>
            <person name="Ahrendt S.R."/>
            <person name="Lipzen A."/>
            <person name="Sullivan W."/>
            <person name="Andreopoulos W.B."/>
            <person name="Clum A."/>
            <person name="Lindquist E."/>
            <person name="Daum C."/>
            <person name="Ramamoorthy G.K."/>
            <person name="Gryganskyi A."/>
            <person name="Culley D."/>
            <person name="Magnuson J.K."/>
            <person name="James T.Y."/>
            <person name="O'Malley M.A."/>
            <person name="Stajich J.E."/>
            <person name="Spatafora J.W."/>
            <person name="Visel A."/>
            <person name="Grigoriev I.V."/>
        </authorList>
    </citation>
    <scope>NUCLEOTIDE SEQUENCE [LARGE SCALE GENOMIC DNA]</scope>
    <source>
        <strain evidence="4 5">NRRL 3116</strain>
    </source>
</reference>
<protein>
    <recommendedName>
        <fullName evidence="6">BTB domain-containing protein</fullName>
    </recommendedName>
</protein>
<dbReference type="GO" id="GO:0005739">
    <property type="term" value="C:mitochondrion"/>
    <property type="evidence" value="ECO:0007669"/>
    <property type="project" value="TreeGrafter"/>
</dbReference>
<comment type="caution">
    <text evidence="4">The sequence shown here is derived from an EMBL/GenBank/DDBJ whole genome shotgun (WGS) entry which is preliminary data.</text>
</comment>
<evidence type="ECO:0008006" key="6">
    <source>
        <dbReference type="Google" id="ProtNLM"/>
    </source>
</evidence>
<feature type="compositionally biased region" description="Low complexity" evidence="3">
    <location>
        <begin position="431"/>
        <end position="452"/>
    </location>
</feature>
<name>A0A1Y2GFX4_9FUNG</name>
<keyword evidence="2" id="KW-0677">Repeat</keyword>
<feature type="compositionally biased region" description="Polar residues" evidence="3">
    <location>
        <begin position="1"/>
        <end position="15"/>
    </location>
</feature>
<feature type="region of interest" description="Disordered" evidence="3">
    <location>
        <begin position="431"/>
        <end position="468"/>
    </location>
</feature>
<dbReference type="AlphaFoldDB" id="A0A1Y2GFX4"/>
<feature type="compositionally biased region" description="Polar residues" evidence="3">
    <location>
        <begin position="26"/>
        <end position="36"/>
    </location>
</feature>
<feature type="region of interest" description="Disordered" evidence="3">
    <location>
        <begin position="1"/>
        <end position="36"/>
    </location>
</feature>
<keyword evidence="5" id="KW-1185">Reference proteome</keyword>
<dbReference type="PANTHER" id="PTHR43503">
    <property type="entry name" value="MCG48959-RELATED"/>
    <property type="match status" value="1"/>
</dbReference>
<evidence type="ECO:0000313" key="4">
    <source>
        <dbReference type="EMBL" id="ORZ08481.1"/>
    </source>
</evidence>